<feature type="domain" description="HTH tetR-type" evidence="5">
    <location>
        <begin position="17"/>
        <end position="77"/>
    </location>
</feature>
<dbReference type="PANTHER" id="PTHR30055">
    <property type="entry name" value="HTH-TYPE TRANSCRIPTIONAL REGULATOR RUTR"/>
    <property type="match status" value="1"/>
</dbReference>
<dbReference type="InterPro" id="IPR036271">
    <property type="entry name" value="Tet_transcr_reg_TetR-rel_C_sf"/>
</dbReference>
<evidence type="ECO:0000313" key="7">
    <source>
        <dbReference type="Proteomes" id="UP001347146"/>
    </source>
</evidence>
<keyword evidence="1" id="KW-0805">Transcription regulation</keyword>
<evidence type="ECO:0000256" key="4">
    <source>
        <dbReference type="PROSITE-ProRule" id="PRU00335"/>
    </source>
</evidence>
<evidence type="ECO:0000256" key="2">
    <source>
        <dbReference type="ARBA" id="ARBA00023125"/>
    </source>
</evidence>
<dbReference type="Pfam" id="PF00440">
    <property type="entry name" value="TetR_N"/>
    <property type="match status" value="1"/>
</dbReference>
<dbReference type="EMBL" id="JAZDUF010000001">
    <property type="protein sequence ID" value="MEE3849598.1"/>
    <property type="molecule type" value="Genomic_DNA"/>
</dbReference>
<evidence type="ECO:0000256" key="1">
    <source>
        <dbReference type="ARBA" id="ARBA00023015"/>
    </source>
</evidence>
<dbReference type="InterPro" id="IPR009057">
    <property type="entry name" value="Homeodomain-like_sf"/>
</dbReference>
<sequence length="243" mass="26879">MAKKVAGRKRQRRERGSIDPDDIIAGAFELAEQVSVDNLSMPVLGKYLGVGVTSIYWYFRKKDDLLNAMTDRALREYLLAVPITESDHWRESLTQYARTMRQTFLRNPILVDLILIRATLSPRYSELGAKHIEGLVARLVDAGLTVDDAFATFSALQLHLHGSIVLTRLHEKGKAADPAARTYYEDLTISPESTPILAEAAALGYTGGAPDDHNFEFGMKCILDHAERLIGPSAVTRTPRGAA</sequence>
<proteinExistence type="predicted"/>
<dbReference type="SUPFAM" id="SSF46689">
    <property type="entry name" value="Homeodomain-like"/>
    <property type="match status" value="1"/>
</dbReference>
<reference evidence="6 7" key="1">
    <citation type="submission" date="2024-01" db="EMBL/GenBank/DDBJ databases">
        <title>Draft genome sequence of Gordonia sp. LSe1-13.</title>
        <authorList>
            <person name="Suphannarot A."/>
            <person name="Mingma R."/>
        </authorList>
    </citation>
    <scope>NUCLEOTIDE SEQUENCE [LARGE SCALE GENOMIC DNA]</scope>
    <source>
        <strain evidence="6 7">LSe1-13</strain>
    </source>
</reference>
<keyword evidence="7" id="KW-1185">Reference proteome</keyword>
<dbReference type="Gene3D" id="1.10.10.60">
    <property type="entry name" value="Homeodomain-like"/>
    <property type="match status" value="1"/>
</dbReference>
<keyword evidence="2 4" id="KW-0238">DNA-binding</keyword>
<protein>
    <submittedName>
        <fullName evidence="6">TetR/AcrR family transcriptional regulator</fullName>
    </submittedName>
</protein>
<dbReference type="PROSITE" id="PS50977">
    <property type="entry name" value="HTH_TETR_2"/>
    <property type="match status" value="1"/>
</dbReference>
<dbReference type="Proteomes" id="UP001347146">
    <property type="component" value="Unassembled WGS sequence"/>
</dbReference>
<evidence type="ECO:0000313" key="6">
    <source>
        <dbReference type="EMBL" id="MEE3849598.1"/>
    </source>
</evidence>
<evidence type="ECO:0000256" key="3">
    <source>
        <dbReference type="ARBA" id="ARBA00023163"/>
    </source>
</evidence>
<dbReference type="Gene3D" id="1.10.357.10">
    <property type="entry name" value="Tetracycline Repressor, domain 2"/>
    <property type="match status" value="1"/>
</dbReference>
<name>A0ABU7M9V5_9ACTN</name>
<organism evidence="6 7">
    <name type="scientific">Gordonia sesuvii</name>
    <dbReference type="NCBI Taxonomy" id="3116777"/>
    <lineage>
        <taxon>Bacteria</taxon>
        <taxon>Bacillati</taxon>
        <taxon>Actinomycetota</taxon>
        <taxon>Actinomycetes</taxon>
        <taxon>Mycobacteriales</taxon>
        <taxon>Gordoniaceae</taxon>
        <taxon>Gordonia</taxon>
    </lineage>
</organism>
<evidence type="ECO:0000259" key="5">
    <source>
        <dbReference type="PROSITE" id="PS50977"/>
    </source>
</evidence>
<dbReference type="InterPro" id="IPR001647">
    <property type="entry name" value="HTH_TetR"/>
</dbReference>
<dbReference type="PROSITE" id="PS01081">
    <property type="entry name" value="HTH_TETR_1"/>
    <property type="match status" value="1"/>
</dbReference>
<comment type="caution">
    <text evidence="6">The sequence shown here is derived from an EMBL/GenBank/DDBJ whole genome shotgun (WGS) entry which is preliminary data.</text>
</comment>
<keyword evidence="3" id="KW-0804">Transcription</keyword>
<gene>
    <name evidence="6" type="ORF">VZC37_04605</name>
</gene>
<accession>A0ABU7M9V5</accession>
<feature type="DNA-binding region" description="H-T-H motif" evidence="4">
    <location>
        <begin position="40"/>
        <end position="59"/>
    </location>
</feature>
<dbReference type="InterPro" id="IPR050109">
    <property type="entry name" value="HTH-type_TetR-like_transc_reg"/>
</dbReference>
<dbReference type="InterPro" id="IPR004111">
    <property type="entry name" value="Repressor_TetR_C"/>
</dbReference>
<dbReference type="RefSeq" id="WP_330431225.1">
    <property type="nucleotide sequence ID" value="NZ_JAZDUF010000001.1"/>
</dbReference>
<dbReference type="InterPro" id="IPR023772">
    <property type="entry name" value="DNA-bd_HTH_TetR-type_CS"/>
</dbReference>
<dbReference type="SUPFAM" id="SSF48498">
    <property type="entry name" value="Tetracyclin repressor-like, C-terminal domain"/>
    <property type="match status" value="1"/>
</dbReference>
<dbReference type="PANTHER" id="PTHR30055:SF207">
    <property type="entry name" value="HTH-TYPE TRANSCRIPTIONAL REPRESSOR FATR"/>
    <property type="match status" value="1"/>
</dbReference>
<dbReference type="Pfam" id="PF02909">
    <property type="entry name" value="TetR_C_1"/>
    <property type="match status" value="1"/>
</dbReference>